<keyword evidence="3" id="KW-1185">Reference proteome</keyword>
<evidence type="ECO:0000313" key="2">
    <source>
        <dbReference type="EMBL" id="KAJ7082057.1"/>
    </source>
</evidence>
<evidence type="ECO:0000256" key="1">
    <source>
        <dbReference type="SAM" id="MobiDB-lite"/>
    </source>
</evidence>
<reference evidence="2" key="1">
    <citation type="submission" date="2023-03" db="EMBL/GenBank/DDBJ databases">
        <title>Massive genome expansion in bonnet fungi (Mycena s.s.) driven by repeated elements and novel gene families across ecological guilds.</title>
        <authorList>
            <consortium name="Lawrence Berkeley National Laboratory"/>
            <person name="Harder C.B."/>
            <person name="Miyauchi S."/>
            <person name="Viragh M."/>
            <person name="Kuo A."/>
            <person name="Thoen E."/>
            <person name="Andreopoulos B."/>
            <person name="Lu D."/>
            <person name="Skrede I."/>
            <person name="Drula E."/>
            <person name="Henrissat B."/>
            <person name="Morin E."/>
            <person name="Kohler A."/>
            <person name="Barry K."/>
            <person name="LaButti K."/>
            <person name="Morin E."/>
            <person name="Salamov A."/>
            <person name="Lipzen A."/>
            <person name="Mereny Z."/>
            <person name="Hegedus B."/>
            <person name="Baldrian P."/>
            <person name="Stursova M."/>
            <person name="Weitz H."/>
            <person name="Taylor A."/>
            <person name="Grigoriev I.V."/>
            <person name="Nagy L.G."/>
            <person name="Martin F."/>
            <person name="Kauserud H."/>
        </authorList>
    </citation>
    <scope>NUCLEOTIDE SEQUENCE</scope>
    <source>
        <strain evidence="2">CBHHK173m</strain>
    </source>
</reference>
<dbReference type="Proteomes" id="UP001222325">
    <property type="component" value="Unassembled WGS sequence"/>
</dbReference>
<feature type="compositionally biased region" description="Pro residues" evidence="1">
    <location>
        <begin position="102"/>
        <end position="111"/>
    </location>
</feature>
<feature type="compositionally biased region" description="Basic and acidic residues" evidence="1">
    <location>
        <begin position="13"/>
        <end position="36"/>
    </location>
</feature>
<gene>
    <name evidence="2" type="ORF">B0H15DRAFT_994190</name>
</gene>
<name>A0AAD6TYJ9_9AGAR</name>
<comment type="caution">
    <text evidence="2">The sequence shown here is derived from an EMBL/GenBank/DDBJ whole genome shotgun (WGS) entry which is preliminary data.</text>
</comment>
<feature type="region of interest" description="Disordered" evidence="1">
    <location>
        <begin position="305"/>
        <end position="342"/>
    </location>
</feature>
<protein>
    <submittedName>
        <fullName evidence="2">Uncharacterized protein</fullName>
    </submittedName>
</protein>
<proteinExistence type="predicted"/>
<organism evidence="2 3">
    <name type="scientific">Mycena belliarum</name>
    <dbReference type="NCBI Taxonomy" id="1033014"/>
    <lineage>
        <taxon>Eukaryota</taxon>
        <taxon>Fungi</taxon>
        <taxon>Dikarya</taxon>
        <taxon>Basidiomycota</taxon>
        <taxon>Agaricomycotina</taxon>
        <taxon>Agaricomycetes</taxon>
        <taxon>Agaricomycetidae</taxon>
        <taxon>Agaricales</taxon>
        <taxon>Marasmiineae</taxon>
        <taxon>Mycenaceae</taxon>
        <taxon>Mycena</taxon>
    </lineage>
</organism>
<evidence type="ECO:0000313" key="3">
    <source>
        <dbReference type="Proteomes" id="UP001222325"/>
    </source>
</evidence>
<dbReference type="AlphaFoldDB" id="A0AAD6TYJ9"/>
<feature type="compositionally biased region" description="Basic and acidic residues" evidence="1">
    <location>
        <begin position="43"/>
        <end position="54"/>
    </location>
</feature>
<dbReference type="EMBL" id="JARJCN010000047">
    <property type="protein sequence ID" value="KAJ7082057.1"/>
    <property type="molecule type" value="Genomic_DNA"/>
</dbReference>
<feature type="region of interest" description="Disordered" evidence="1">
    <location>
        <begin position="1"/>
        <end position="118"/>
    </location>
</feature>
<sequence length="342" mass="37226">MLKKKFAPARTLARKEVASRSGREILKDSAPQKDAELLASGRGRQESREYRDSSLEAARPAISAGDWEHKECGAKFRAPQSAQPTCVDQRSAPDWRVRSAPPLRPTSPPSSAPQTTPVGVPHLFDLVRHPCGAQIDIEHKLIVRSGLQAPGNGKDGPSCWWRLLRTESIIICVFEARSMGIYAPRRVGTNETHLTENRGCTRTGPALWNVLGAGAFISRICRAASAQHGALYVGRRSSTAPINLATEGWLEPENVAIRMRFGGRQPWLDVGKKRGRCQAGPKSGAGLEPEAGVNDAIIRPHCHTLASSSRPPCPRGASSSAHTESVHPRSQDSLWTPRALWC</sequence>
<accession>A0AAD6TYJ9</accession>